<dbReference type="EMBL" id="CP049257">
    <property type="protein sequence ID" value="QIG41972.1"/>
    <property type="molecule type" value="Genomic_DNA"/>
</dbReference>
<dbReference type="InterPro" id="IPR024344">
    <property type="entry name" value="MDMPI_metal-binding"/>
</dbReference>
<gene>
    <name evidence="2" type="ORF">G5V58_03545</name>
</gene>
<keyword evidence="3" id="KW-1185">Reference proteome</keyword>
<feature type="domain" description="Mycothiol-dependent maleylpyruvate isomerase metal-binding" evidence="1">
    <location>
        <begin position="11"/>
        <end position="150"/>
    </location>
</feature>
<dbReference type="GO" id="GO:0016853">
    <property type="term" value="F:isomerase activity"/>
    <property type="evidence" value="ECO:0007669"/>
    <property type="project" value="UniProtKB-KW"/>
</dbReference>
<dbReference type="Gene3D" id="1.20.120.450">
    <property type="entry name" value="dinb family like domain"/>
    <property type="match status" value="1"/>
</dbReference>
<evidence type="ECO:0000259" key="1">
    <source>
        <dbReference type="Pfam" id="PF11716"/>
    </source>
</evidence>
<sequence length="199" mass="20878">MPRKPRATYLEAAHAFADLVAQLPPSLEGPGLGEWDLRALVGHTARSLVTVSDYLRRPAPSVVVGSAAEYVAGLGAASQDPAVTRRGVEAGQMLGDDPAGAVRLLLDSVTADLARADLDQVVTTYAGGMRLREYLPTRTFELVVHGLDIAHAVPLPWTPPAAALRTTVRIAADVAVLRGEGPLLLRLVTGREPGGVAIV</sequence>
<dbReference type="AlphaFoldDB" id="A0A6G6W9S3"/>
<reference evidence="2 3" key="1">
    <citation type="submission" date="2020-02" db="EMBL/GenBank/DDBJ databases">
        <title>Full genome sequence of Nocardioides sp. R-3366.</title>
        <authorList>
            <person name="Im W.-T."/>
        </authorList>
    </citation>
    <scope>NUCLEOTIDE SEQUENCE [LARGE SCALE GENOMIC DNA]</scope>
    <source>
        <strain evidence="2 3">R-3366</strain>
    </source>
</reference>
<name>A0A6G6W9S3_9ACTN</name>
<keyword evidence="2" id="KW-0670">Pyruvate</keyword>
<evidence type="ECO:0000313" key="2">
    <source>
        <dbReference type="EMBL" id="QIG41972.1"/>
    </source>
</evidence>
<protein>
    <submittedName>
        <fullName evidence="2">Mycothiol maleylpyruvate isomerase</fullName>
    </submittedName>
</protein>
<proteinExistence type="predicted"/>
<dbReference type="KEGG" id="nano:G5V58_03545"/>
<dbReference type="SUPFAM" id="SSF109854">
    <property type="entry name" value="DinB/YfiT-like putative metalloenzymes"/>
    <property type="match status" value="1"/>
</dbReference>
<dbReference type="InterPro" id="IPR034660">
    <property type="entry name" value="DinB/YfiT-like"/>
</dbReference>
<dbReference type="Pfam" id="PF11716">
    <property type="entry name" value="MDMPI_N"/>
    <property type="match status" value="1"/>
</dbReference>
<dbReference type="RefSeq" id="WP_165228821.1">
    <property type="nucleotide sequence ID" value="NZ_CP049257.1"/>
</dbReference>
<keyword evidence="2" id="KW-0413">Isomerase</keyword>
<dbReference type="GO" id="GO:0046872">
    <property type="term" value="F:metal ion binding"/>
    <property type="evidence" value="ECO:0007669"/>
    <property type="project" value="InterPro"/>
</dbReference>
<organism evidence="2 3">
    <name type="scientific">Nocardioides anomalus</name>
    <dbReference type="NCBI Taxonomy" id="2712223"/>
    <lineage>
        <taxon>Bacteria</taxon>
        <taxon>Bacillati</taxon>
        <taxon>Actinomycetota</taxon>
        <taxon>Actinomycetes</taxon>
        <taxon>Propionibacteriales</taxon>
        <taxon>Nocardioidaceae</taxon>
        <taxon>Nocardioides</taxon>
    </lineage>
</organism>
<dbReference type="Proteomes" id="UP000502996">
    <property type="component" value="Chromosome"/>
</dbReference>
<evidence type="ECO:0000313" key="3">
    <source>
        <dbReference type="Proteomes" id="UP000502996"/>
    </source>
</evidence>
<accession>A0A6G6W9S3</accession>